<dbReference type="Pfam" id="PF03418">
    <property type="entry name" value="Peptidase_A25"/>
    <property type="match status" value="1"/>
</dbReference>
<name>A0A9D1CP40_9FIRM</name>
<keyword evidence="3 4" id="KW-0865">Zymogen</keyword>
<dbReference type="Gene3D" id="3.40.50.1450">
    <property type="entry name" value="HybD-like"/>
    <property type="match status" value="1"/>
</dbReference>
<dbReference type="InterPro" id="IPR005080">
    <property type="entry name" value="Peptidase_A25"/>
</dbReference>
<dbReference type="AlphaFoldDB" id="A0A9D1CP40"/>
<dbReference type="EC" id="3.4.24.78" evidence="4"/>
<evidence type="ECO:0000256" key="4">
    <source>
        <dbReference type="HAMAP-Rule" id="MF_00626"/>
    </source>
</evidence>
<comment type="PTM">
    <text evidence="4">Autoproteolytically processed. The inactive tetrameric zymogen termed p46 autoprocesses to a smaller form termed p41, which is active only during spore germination.</text>
</comment>
<organism evidence="5 6">
    <name type="scientific">Candidatus Avoscillospira stercorigallinarum</name>
    <dbReference type="NCBI Taxonomy" id="2840708"/>
    <lineage>
        <taxon>Bacteria</taxon>
        <taxon>Bacillati</taxon>
        <taxon>Bacillota</taxon>
        <taxon>Clostridia</taxon>
        <taxon>Eubacteriales</taxon>
        <taxon>Oscillospiraceae</taxon>
        <taxon>Oscillospiraceae incertae sedis</taxon>
        <taxon>Candidatus Avoscillospira</taxon>
    </lineage>
</organism>
<proteinExistence type="inferred from homology"/>
<dbReference type="EMBL" id="DVFN01000079">
    <property type="protein sequence ID" value="HIQ69723.1"/>
    <property type="molecule type" value="Genomic_DNA"/>
</dbReference>
<comment type="caution">
    <text evidence="5">The sequence shown here is derived from an EMBL/GenBank/DDBJ whole genome shotgun (WGS) entry which is preliminary data.</text>
</comment>
<comment type="function">
    <text evidence="4">Initiates the rapid degradation of small, acid-soluble proteins during spore germination.</text>
</comment>
<dbReference type="GO" id="GO:0009847">
    <property type="term" value="P:spore germination"/>
    <property type="evidence" value="ECO:0007669"/>
    <property type="project" value="UniProtKB-UniRule"/>
</dbReference>
<gene>
    <name evidence="4" type="primary">gpr</name>
    <name evidence="5" type="ORF">IAA67_05285</name>
</gene>
<reference evidence="5" key="2">
    <citation type="journal article" date="2021" name="PeerJ">
        <title>Extensive microbial diversity within the chicken gut microbiome revealed by metagenomics and culture.</title>
        <authorList>
            <person name="Gilroy R."/>
            <person name="Ravi A."/>
            <person name="Getino M."/>
            <person name="Pursley I."/>
            <person name="Horton D.L."/>
            <person name="Alikhan N.F."/>
            <person name="Baker D."/>
            <person name="Gharbi K."/>
            <person name="Hall N."/>
            <person name="Watson M."/>
            <person name="Adriaenssens E.M."/>
            <person name="Foster-Nyarko E."/>
            <person name="Jarju S."/>
            <person name="Secka A."/>
            <person name="Antonio M."/>
            <person name="Oren A."/>
            <person name="Chaudhuri R.R."/>
            <person name="La Ragione R."/>
            <person name="Hildebrand F."/>
            <person name="Pallen M.J."/>
        </authorList>
    </citation>
    <scope>NUCLEOTIDE SEQUENCE</scope>
    <source>
        <strain evidence="5">ChiSjej2B20-13462</strain>
    </source>
</reference>
<dbReference type="SUPFAM" id="SSF53163">
    <property type="entry name" value="HybD-like"/>
    <property type="match status" value="1"/>
</dbReference>
<evidence type="ECO:0000256" key="3">
    <source>
        <dbReference type="ARBA" id="ARBA00023145"/>
    </source>
</evidence>
<evidence type="ECO:0000256" key="1">
    <source>
        <dbReference type="ARBA" id="ARBA00022670"/>
    </source>
</evidence>
<comment type="similarity">
    <text evidence="4">Belongs to the peptidase A25 family.</text>
</comment>
<keyword evidence="1 4" id="KW-0645">Protease</keyword>
<evidence type="ECO:0000256" key="2">
    <source>
        <dbReference type="ARBA" id="ARBA00022801"/>
    </source>
</evidence>
<protein>
    <recommendedName>
        <fullName evidence="4">Germination protease</fullName>
        <ecNumber evidence="4">3.4.24.78</ecNumber>
    </recommendedName>
    <alternativeName>
        <fullName evidence="4">GPR endopeptidase</fullName>
    </alternativeName>
    <alternativeName>
        <fullName evidence="4">Germination proteinase</fullName>
    </alternativeName>
    <alternativeName>
        <fullName evidence="4">Spore protease</fullName>
    </alternativeName>
</protein>
<dbReference type="GO" id="GO:0006508">
    <property type="term" value="P:proteolysis"/>
    <property type="evidence" value="ECO:0007669"/>
    <property type="project" value="UniProtKB-UniRule"/>
</dbReference>
<sequence length="291" mass="30302">MDIRTDLALEAHELCREAGETTQLQGVRARETRRRGVTTTVVEVLDDRGARALGKPVGTYVTLEFSRAQLRKPRDFATAAAALGRALAALLPGHGPVLVAGLGNMAVTPDALGPKALEHLVVTRHLGRGFPQLRPVSAIAPGVLGTTGLESAEVLRAVIERAAPKYVVAVDALAARRVERICTTVQLTDTGITPGAGVGNRRAGLSRETLGVPVIAVGAPTVADAGTLLRDTLTAYSVNGVCAKSLCASGLVVSPRDIDAQVALMARFLGWGLSLGLHRRLTPEDVAGLVG</sequence>
<dbReference type="Proteomes" id="UP000886874">
    <property type="component" value="Unassembled WGS sequence"/>
</dbReference>
<dbReference type="HAMAP" id="MF_00626">
    <property type="entry name" value="Germination_prot"/>
    <property type="match status" value="1"/>
</dbReference>
<dbReference type="GO" id="GO:0004222">
    <property type="term" value="F:metalloendopeptidase activity"/>
    <property type="evidence" value="ECO:0007669"/>
    <property type="project" value="UniProtKB-UniRule"/>
</dbReference>
<evidence type="ECO:0000313" key="6">
    <source>
        <dbReference type="Proteomes" id="UP000886874"/>
    </source>
</evidence>
<feature type="propeptide" id="PRO_5039774755" evidence="4">
    <location>
        <begin position="1"/>
        <end position="6"/>
    </location>
</feature>
<comment type="catalytic activity">
    <reaction evidence="4">
        <text>Endopeptidase action with P4 Glu or Asp, P1 preferably Glu &gt; Asp, P1' hydrophobic and P2' Ala.</text>
        <dbReference type="EC" id="3.4.24.78"/>
    </reaction>
</comment>
<feature type="chain" id="PRO_5039774754" description="Germination protease" evidence="4">
    <location>
        <begin position="7"/>
        <end position="291"/>
    </location>
</feature>
<accession>A0A9D1CP40</accession>
<keyword evidence="2 4" id="KW-0378">Hydrolase</keyword>
<dbReference type="InterPro" id="IPR023430">
    <property type="entry name" value="Pept_HybD-like_dom_sf"/>
</dbReference>
<reference evidence="5" key="1">
    <citation type="submission" date="2020-10" db="EMBL/GenBank/DDBJ databases">
        <authorList>
            <person name="Gilroy R."/>
        </authorList>
    </citation>
    <scope>NUCLEOTIDE SEQUENCE</scope>
    <source>
        <strain evidence="5">ChiSjej2B20-13462</strain>
    </source>
</reference>
<comment type="subunit">
    <text evidence="4">Homotetramer.</text>
</comment>
<dbReference type="NCBIfam" id="TIGR01441">
    <property type="entry name" value="GPR"/>
    <property type="match status" value="1"/>
</dbReference>
<evidence type="ECO:0000313" key="5">
    <source>
        <dbReference type="EMBL" id="HIQ69723.1"/>
    </source>
</evidence>